<keyword evidence="4" id="KW-0255">Endonuclease</keyword>
<name>A0A0V0YRK4_9BILA</name>
<feature type="domain" description="Reverse transcriptase RNase H-like" evidence="7">
    <location>
        <begin position="1"/>
        <end position="51"/>
    </location>
</feature>
<dbReference type="PANTHER" id="PTHR37984">
    <property type="entry name" value="PROTEIN CBG26694"/>
    <property type="match status" value="1"/>
</dbReference>
<dbReference type="PANTHER" id="PTHR37984:SF5">
    <property type="entry name" value="PROTEIN NYNRIN-LIKE"/>
    <property type="match status" value="1"/>
</dbReference>
<keyword evidence="1" id="KW-0808">Transferase</keyword>
<dbReference type="SUPFAM" id="SSF56672">
    <property type="entry name" value="DNA/RNA polymerases"/>
    <property type="match status" value="1"/>
</dbReference>
<dbReference type="AlphaFoldDB" id="A0A0V0YRK4"/>
<dbReference type="OrthoDB" id="6778229at2759"/>
<reference evidence="8 9" key="1">
    <citation type="submission" date="2015-01" db="EMBL/GenBank/DDBJ databases">
        <title>Evolution of Trichinella species and genotypes.</title>
        <authorList>
            <person name="Korhonen P.K."/>
            <person name="Edoardo P."/>
            <person name="Giuseppe L.R."/>
            <person name="Gasser R.B."/>
        </authorList>
    </citation>
    <scope>NUCLEOTIDE SEQUENCE [LARGE SCALE GENOMIC DNA]</scope>
    <source>
        <strain evidence="8">ISS2496</strain>
    </source>
</reference>
<keyword evidence="9" id="KW-1185">Reference proteome</keyword>
<keyword evidence="5" id="KW-0378">Hydrolase</keyword>
<keyword evidence="3" id="KW-0540">Nuclease</keyword>
<dbReference type="GO" id="GO:0016787">
    <property type="term" value="F:hydrolase activity"/>
    <property type="evidence" value="ECO:0007669"/>
    <property type="project" value="UniProtKB-KW"/>
</dbReference>
<dbReference type="EMBL" id="JYDQ01003511">
    <property type="protein sequence ID" value="KRY02732.1"/>
    <property type="molecule type" value="Genomic_DNA"/>
</dbReference>
<gene>
    <name evidence="8" type="primary">TY3B-G</name>
    <name evidence="8" type="ORF">T12_12214</name>
</gene>
<sequence>MLGFVWTLRESRLYLYGQRFLLRTDHICLRCLTTFKEREGRVAQWLESLAQLDFEVEHRAVRLHGNADALSRTSFTQCGRLVKGSAGAVHAAQL</sequence>
<evidence type="ECO:0000256" key="6">
    <source>
        <dbReference type="ARBA" id="ARBA00022918"/>
    </source>
</evidence>
<evidence type="ECO:0000256" key="4">
    <source>
        <dbReference type="ARBA" id="ARBA00022759"/>
    </source>
</evidence>
<dbReference type="Pfam" id="PF17917">
    <property type="entry name" value="RT_RNaseH"/>
    <property type="match status" value="1"/>
</dbReference>
<dbReference type="GO" id="GO:0003964">
    <property type="term" value="F:RNA-directed DNA polymerase activity"/>
    <property type="evidence" value="ECO:0007669"/>
    <property type="project" value="UniProtKB-KW"/>
</dbReference>
<dbReference type="Proteomes" id="UP000054783">
    <property type="component" value="Unassembled WGS sequence"/>
</dbReference>
<evidence type="ECO:0000259" key="7">
    <source>
        <dbReference type="Pfam" id="PF17917"/>
    </source>
</evidence>
<dbReference type="STRING" id="990121.A0A0V0YRK4"/>
<comment type="caution">
    <text evidence="8">The sequence shown here is derived from an EMBL/GenBank/DDBJ whole genome shotgun (WGS) entry which is preliminary data.</text>
</comment>
<evidence type="ECO:0000256" key="3">
    <source>
        <dbReference type="ARBA" id="ARBA00022722"/>
    </source>
</evidence>
<dbReference type="InterPro" id="IPR041373">
    <property type="entry name" value="RT_RNaseH"/>
</dbReference>
<evidence type="ECO:0000313" key="9">
    <source>
        <dbReference type="Proteomes" id="UP000054783"/>
    </source>
</evidence>
<dbReference type="GO" id="GO:0004519">
    <property type="term" value="F:endonuclease activity"/>
    <property type="evidence" value="ECO:0007669"/>
    <property type="project" value="UniProtKB-KW"/>
</dbReference>
<proteinExistence type="predicted"/>
<dbReference type="InterPro" id="IPR050951">
    <property type="entry name" value="Retrovirus_Pol_polyprotein"/>
</dbReference>
<evidence type="ECO:0000256" key="2">
    <source>
        <dbReference type="ARBA" id="ARBA00022695"/>
    </source>
</evidence>
<organism evidence="8 9">
    <name type="scientific">Trichinella patagoniensis</name>
    <dbReference type="NCBI Taxonomy" id="990121"/>
    <lineage>
        <taxon>Eukaryota</taxon>
        <taxon>Metazoa</taxon>
        <taxon>Ecdysozoa</taxon>
        <taxon>Nematoda</taxon>
        <taxon>Enoplea</taxon>
        <taxon>Dorylaimia</taxon>
        <taxon>Trichinellida</taxon>
        <taxon>Trichinellidae</taxon>
        <taxon>Trichinella</taxon>
    </lineage>
</organism>
<accession>A0A0V0YRK4</accession>
<dbReference type="InterPro" id="IPR043502">
    <property type="entry name" value="DNA/RNA_pol_sf"/>
</dbReference>
<evidence type="ECO:0000256" key="1">
    <source>
        <dbReference type="ARBA" id="ARBA00022679"/>
    </source>
</evidence>
<protein>
    <submittedName>
        <fullName evidence="8">Transposon Ty3-G Gag-Pol polyprotein</fullName>
    </submittedName>
</protein>
<evidence type="ECO:0000313" key="8">
    <source>
        <dbReference type="EMBL" id="KRY02732.1"/>
    </source>
</evidence>
<evidence type="ECO:0000256" key="5">
    <source>
        <dbReference type="ARBA" id="ARBA00022801"/>
    </source>
</evidence>
<keyword evidence="2" id="KW-0548">Nucleotidyltransferase</keyword>
<keyword evidence="6" id="KW-0695">RNA-directed DNA polymerase</keyword>